<gene>
    <name evidence="2" type="ORF">AKO1_006241</name>
</gene>
<sequence length="415" mass="47092">MRVKLLFDKSSVDSDDEDTRKEKSRSWFVISQESKTVEDLEDAVLESYKHILSGKIKKLKFAMDGFGLRSDHDIKGLIQEGDLLKVKIIKKKTKRRKHDSSDEEKPKKKKRKLEVSEESSSDESESSDEEEGPLEIKTTKATTAIDNETPPQSHNPLSHVHKISTPVSHIFKQHSSTPNEVEPTPSTQTKSRHRRRRNNKNEKKIVEPVQNIKSVVDTSTVSTCALVEQPPSVDSTTREDDQVPNPSTKSYSNQNPLPYDRKANKTNRVVNPLASSSAPTHHSQSLIIPGRTQNTNKSNWSPPYKKDSNSSNEQEEHTEEGQDAEDGYAYFHEYSEEDFQKCAPIESLKDGDMLLIKQVLLSESGPVISRIFASVSTTQIPNTFNVTKYFDDYESETTILTLEQIKKNARLYIMD</sequence>
<evidence type="ECO:0000313" key="3">
    <source>
        <dbReference type="Proteomes" id="UP001431209"/>
    </source>
</evidence>
<feature type="compositionally biased region" description="Polar residues" evidence="1">
    <location>
        <begin position="266"/>
        <end position="301"/>
    </location>
</feature>
<feature type="compositionally biased region" description="Polar residues" evidence="1">
    <location>
        <begin position="244"/>
        <end position="256"/>
    </location>
</feature>
<feature type="compositionally biased region" description="Polar residues" evidence="1">
    <location>
        <begin position="211"/>
        <end position="223"/>
    </location>
</feature>
<protein>
    <submittedName>
        <fullName evidence="2">Fam65a</fullName>
    </submittedName>
</protein>
<accession>A0AAW2YIN6</accession>
<organism evidence="2 3">
    <name type="scientific">Acrasis kona</name>
    <dbReference type="NCBI Taxonomy" id="1008807"/>
    <lineage>
        <taxon>Eukaryota</taxon>
        <taxon>Discoba</taxon>
        <taxon>Heterolobosea</taxon>
        <taxon>Tetramitia</taxon>
        <taxon>Eutetramitia</taxon>
        <taxon>Acrasidae</taxon>
        <taxon>Acrasis</taxon>
    </lineage>
</organism>
<reference evidence="2 3" key="1">
    <citation type="submission" date="2024-03" db="EMBL/GenBank/DDBJ databases">
        <title>The Acrasis kona genome and developmental transcriptomes reveal deep origins of eukaryotic multicellular pathways.</title>
        <authorList>
            <person name="Sheikh S."/>
            <person name="Fu C.-J."/>
            <person name="Brown M.W."/>
            <person name="Baldauf S.L."/>
        </authorList>
    </citation>
    <scope>NUCLEOTIDE SEQUENCE [LARGE SCALE GENOMIC DNA]</scope>
    <source>
        <strain evidence="2 3">ATCC MYA-3509</strain>
    </source>
</reference>
<evidence type="ECO:0000256" key="1">
    <source>
        <dbReference type="SAM" id="MobiDB-lite"/>
    </source>
</evidence>
<evidence type="ECO:0000313" key="2">
    <source>
        <dbReference type="EMBL" id="KAL0477107.1"/>
    </source>
</evidence>
<feature type="region of interest" description="Disordered" evidence="1">
    <location>
        <begin position="1"/>
        <end position="23"/>
    </location>
</feature>
<dbReference type="Proteomes" id="UP001431209">
    <property type="component" value="Unassembled WGS sequence"/>
</dbReference>
<name>A0AAW2YIN6_9EUKA</name>
<dbReference type="EMBL" id="JAOPGA020000143">
    <property type="protein sequence ID" value="KAL0477107.1"/>
    <property type="molecule type" value="Genomic_DNA"/>
</dbReference>
<feature type="region of interest" description="Disordered" evidence="1">
    <location>
        <begin position="89"/>
        <end position="323"/>
    </location>
</feature>
<comment type="caution">
    <text evidence="2">The sequence shown here is derived from an EMBL/GenBank/DDBJ whole genome shotgun (WGS) entry which is preliminary data.</text>
</comment>
<proteinExistence type="predicted"/>
<feature type="compositionally biased region" description="Polar residues" evidence="1">
    <location>
        <begin position="139"/>
        <end position="156"/>
    </location>
</feature>
<feature type="compositionally biased region" description="Acidic residues" evidence="1">
    <location>
        <begin position="116"/>
        <end position="133"/>
    </location>
</feature>
<feature type="compositionally biased region" description="Basic residues" evidence="1">
    <location>
        <begin position="89"/>
        <end position="98"/>
    </location>
</feature>
<dbReference type="AlphaFoldDB" id="A0AAW2YIN6"/>
<feature type="compositionally biased region" description="Polar residues" evidence="1">
    <location>
        <begin position="173"/>
        <end position="189"/>
    </location>
</feature>
<keyword evidence="3" id="KW-1185">Reference proteome</keyword>